<comment type="caution">
    <text evidence="1">The sequence shown here is derived from an EMBL/GenBank/DDBJ whole genome shotgun (WGS) entry which is preliminary data.</text>
</comment>
<accession>A0A4Y2ANC4</accession>
<dbReference type="AlphaFoldDB" id="A0A4Y2ANC4"/>
<proteinExistence type="predicted"/>
<dbReference type="OrthoDB" id="6435203at2759"/>
<name>A0A4Y2ANC4_ARAVE</name>
<dbReference type="EMBL" id="BGPR01000024">
    <property type="protein sequence ID" value="GBL81007.1"/>
    <property type="molecule type" value="Genomic_DNA"/>
</dbReference>
<keyword evidence="2" id="KW-1185">Reference proteome</keyword>
<evidence type="ECO:0000313" key="1">
    <source>
        <dbReference type="EMBL" id="GBL81007.1"/>
    </source>
</evidence>
<dbReference type="Proteomes" id="UP000499080">
    <property type="component" value="Unassembled WGS sequence"/>
</dbReference>
<organism evidence="1 2">
    <name type="scientific">Araneus ventricosus</name>
    <name type="common">Orbweaver spider</name>
    <name type="synonym">Epeira ventricosa</name>
    <dbReference type="NCBI Taxonomy" id="182803"/>
    <lineage>
        <taxon>Eukaryota</taxon>
        <taxon>Metazoa</taxon>
        <taxon>Ecdysozoa</taxon>
        <taxon>Arthropoda</taxon>
        <taxon>Chelicerata</taxon>
        <taxon>Arachnida</taxon>
        <taxon>Araneae</taxon>
        <taxon>Araneomorphae</taxon>
        <taxon>Entelegynae</taxon>
        <taxon>Araneoidea</taxon>
        <taxon>Araneidae</taxon>
        <taxon>Araneus</taxon>
    </lineage>
</organism>
<evidence type="ECO:0000313" key="2">
    <source>
        <dbReference type="Proteomes" id="UP000499080"/>
    </source>
</evidence>
<sequence>MLYYSAEVSGPQSLLKVVSPVFEPHTLPTCAIQFALHMFHMDFAKFKMVINAPNNSWESTTFEGNSAHRTEPVLGAAIRVEQKRFRRKTRVNTVTRYYGTMRRFAGETGAASLGKDETRATRTGYTSLPRQCEQRH</sequence>
<reference evidence="1 2" key="1">
    <citation type="journal article" date="2019" name="Sci. Rep.">
        <title>Orb-weaving spider Araneus ventricosus genome elucidates the spidroin gene catalogue.</title>
        <authorList>
            <person name="Kono N."/>
            <person name="Nakamura H."/>
            <person name="Ohtoshi R."/>
            <person name="Moran D.A.P."/>
            <person name="Shinohara A."/>
            <person name="Yoshida Y."/>
            <person name="Fujiwara M."/>
            <person name="Mori M."/>
            <person name="Tomita M."/>
            <person name="Arakawa K."/>
        </authorList>
    </citation>
    <scope>NUCLEOTIDE SEQUENCE [LARGE SCALE GENOMIC DNA]</scope>
</reference>
<protein>
    <submittedName>
        <fullName evidence="1">Uncharacterized protein</fullName>
    </submittedName>
</protein>
<gene>
    <name evidence="1" type="ORF">AVEN_83095_1</name>
</gene>